<accession>A0A6J5KYT7</accession>
<dbReference type="EMBL" id="LR796209">
    <property type="protein sequence ID" value="CAB4127211.1"/>
    <property type="molecule type" value="Genomic_DNA"/>
</dbReference>
<sequence>MDHRIVPTEVVTHGSYCPGSRRVLSSDRAGVDAEGKPAVIKGGTVVEIIGSHTEKCGKQKAWTILEAVTIKHKDVVAVVEDPMNPFKRGFI</sequence>
<gene>
    <name evidence="1" type="ORF">UFOVP75_85</name>
</gene>
<organism evidence="1">
    <name type="scientific">uncultured Caudovirales phage</name>
    <dbReference type="NCBI Taxonomy" id="2100421"/>
    <lineage>
        <taxon>Viruses</taxon>
        <taxon>Duplodnaviria</taxon>
        <taxon>Heunggongvirae</taxon>
        <taxon>Uroviricota</taxon>
        <taxon>Caudoviricetes</taxon>
        <taxon>Peduoviridae</taxon>
        <taxon>Maltschvirus</taxon>
        <taxon>Maltschvirus maltsch</taxon>
    </lineage>
</organism>
<protein>
    <submittedName>
        <fullName evidence="1">Uncharacterized protein</fullName>
    </submittedName>
</protein>
<reference evidence="1" key="1">
    <citation type="submission" date="2020-04" db="EMBL/GenBank/DDBJ databases">
        <authorList>
            <person name="Chiriac C."/>
            <person name="Salcher M."/>
            <person name="Ghai R."/>
            <person name="Kavagutti S V."/>
        </authorList>
    </citation>
    <scope>NUCLEOTIDE SEQUENCE</scope>
</reference>
<evidence type="ECO:0000313" key="1">
    <source>
        <dbReference type="EMBL" id="CAB4127211.1"/>
    </source>
</evidence>
<name>A0A6J5KYT7_9CAUD</name>
<proteinExistence type="predicted"/>